<evidence type="ECO:0000259" key="7">
    <source>
        <dbReference type="PROSITE" id="PS50950"/>
    </source>
</evidence>
<dbReference type="PROSITE" id="PS50950">
    <property type="entry name" value="ZF_THAP"/>
    <property type="match status" value="1"/>
</dbReference>
<keyword evidence="4 5" id="KW-0238">DNA-binding</keyword>
<name>A0A9P0D8P6_9CUCU</name>
<evidence type="ECO:0000256" key="3">
    <source>
        <dbReference type="ARBA" id="ARBA00022833"/>
    </source>
</evidence>
<dbReference type="InterPro" id="IPR052224">
    <property type="entry name" value="THAP_domain_protein"/>
</dbReference>
<dbReference type="Proteomes" id="UP001153636">
    <property type="component" value="Chromosome 6"/>
</dbReference>
<evidence type="ECO:0000256" key="2">
    <source>
        <dbReference type="ARBA" id="ARBA00022771"/>
    </source>
</evidence>
<keyword evidence="2 5" id="KW-0863">Zinc-finger</keyword>
<dbReference type="Gene3D" id="6.20.210.20">
    <property type="entry name" value="THAP domain"/>
    <property type="match status" value="1"/>
</dbReference>
<dbReference type="PANTHER" id="PTHR46927:SF3">
    <property type="entry name" value="THAP-TYPE DOMAIN-CONTAINING PROTEIN"/>
    <property type="match status" value="1"/>
</dbReference>
<evidence type="ECO:0000256" key="4">
    <source>
        <dbReference type="ARBA" id="ARBA00023125"/>
    </source>
</evidence>
<dbReference type="SMART" id="SM00980">
    <property type="entry name" value="THAP"/>
    <property type="match status" value="1"/>
</dbReference>
<accession>A0A9P0D8P6</accession>
<dbReference type="GO" id="GO:0008270">
    <property type="term" value="F:zinc ion binding"/>
    <property type="evidence" value="ECO:0007669"/>
    <property type="project" value="UniProtKB-KW"/>
</dbReference>
<keyword evidence="9" id="KW-1185">Reference proteome</keyword>
<evidence type="ECO:0000256" key="6">
    <source>
        <dbReference type="SAM" id="Coils"/>
    </source>
</evidence>
<dbReference type="EMBL" id="OV651818">
    <property type="protein sequence ID" value="CAH1112405.1"/>
    <property type="molecule type" value="Genomic_DNA"/>
</dbReference>
<dbReference type="InterPro" id="IPR038441">
    <property type="entry name" value="THAP_Znf_sf"/>
</dbReference>
<keyword evidence="3" id="KW-0862">Zinc</keyword>
<keyword evidence="6" id="KW-0175">Coiled coil</keyword>
<dbReference type="PANTHER" id="PTHR46927">
    <property type="entry name" value="AGAP005574-PA"/>
    <property type="match status" value="1"/>
</dbReference>
<dbReference type="AlphaFoldDB" id="A0A9P0D8P6"/>
<dbReference type="SUPFAM" id="SSF57716">
    <property type="entry name" value="Glucocorticoid receptor-like (DNA-binding domain)"/>
    <property type="match status" value="1"/>
</dbReference>
<keyword evidence="1" id="KW-0479">Metal-binding</keyword>
<dbReference type="Pfam" id="PF05485">
    <property type="entry name" value="THAP"/>
    <property type="match status" value="1"/>
</dbReference>
<proteinExistence type="predicted"/>
<protein>
    <recommendedName>
        <fullName evidence="7">THAP-type domain-containing protein</fullName>
    </recommendedName>
</protein>
<dbReference type="SMART" id="SM00692">
    <property type="entry name" value="DM3"/>
    <property type="match status" value="1"/>
</dbReference>
<evidence type="ECO:0000256" key="5">
    <source>
        <dbReference type="PROSITE-ProRule" id="PRU00309"/>
    </source>
</evidence>
<feature type="coiled-coil region" evidence="6">
    <location>
        <begin position="155"/>
        <end position="196"/>
    </location>
</feature>
<evidence type="ECO:0000313" key="8">
    <source>
        <dbReference type="EMBL" id="CAH1112405.1"/>
    </source>
</evidence>
<gene>
    <name evidence="8" type="ORF">PSYICH_LOCUS11756</name>
</gene>
<dbReference type="GO" id="GO:0003677">
    <property type="term" value="F:DNA binding"/>
    <property type="evidence" value="ECO:0007669"/>
    <property type="project" value="UniProtKB-UniRule"/>
</dbReference>
<evidence type="ECO:0000313" key="9">
    <source>
        <dbReference type="Proteomes" id="UP001153636"/>
    </source>
</evidence>
<organism evidence="8 9">
    <name type="scientific">Psylliodes chrysocephalus</name>
    <dbReference type="NCBI Taxonomy" id="3402493"/>
    <lineage>
        <taxon>Eukaryota</taxon>
        <taxon>Metazoa</taxon>
        <taxon>Ecdysozoa</taxon>
        <taxon>Arthropoda</taxon>
        <taxon>Hexapoda</taxon>
        <taxon>Insecta</taxon>
        <taxon>Pterygota</taxon>
        <taxon>Neoptera</taxon>
        <taxon>Endopterygota</taxon>
        <taxon>Coleoptera</taxon>
        <taxon>Polyphaga</taxon>
        <taxon>Cucujiformia</taxon>
        <taxon>Chrysomeloidea</taxon>
        <taxon>Chrysomelidae</taxon>
        <taxon>Galerucinae</taxon>
        <taxon>Alticini</taxon>
        <taxon>Psylliodes</taxon>
    </lineage>
</organism>
<dbReference type="InterPro" id="IPR006612">
    <property type="entry name" value="THAP_Znf"/>
</dbReference>
<evidence type="ECO:0000256" key="1">
    <source>
        <dbReference type="ARBA" id="ARBA00022723"/>
    </source>
</evidence>
<sequence>MASCSVAVCKRNFYNQKLAKERISFFAFPKNDRLQKIWVERCFRKNQFNVKTAKICSVHFKGEDFIDDIRARVMGTEPKLKLKANALPTLHLKPDGHNVVSYKYKTQTSARSQRALKKERKVLVEEIIKRPPHVDSPALFTNLSNLSSTSIKSDENKIKREYERLLEQNKMLINELEKTKEELSQAKKMLKMLEQNESNMDFIIKKRVTDLLKEVFNKNELEVIFKN</sequence>
<feature type="domain" description="THAP-type" evidence="7">
    <location>
        <begin position="1"/>
        <end position="91"/>
    </location>
</feature>
<reference evidence="8" key="1">
    <citation type="submission" date="2022-01" db="EMBL/GenBank/DDBJ databases">
        <authorList>
            <person name="King R."/>
        </authorList>
    </citation>
    <scope>NUCLEOTIDE SEQUENCE</scope>
</reference>
<dbReference type="OrthoDB" id="7331812at2759"/>